<proteinExistence type="predicted"/>
<evidence type="ECO:0000313" key="2">
    <source>
        <dbReference type="Proteomes" id="UP001516023"/>
    </source>
</evidence>
<dbReference type="Proteomes" id="UP001516023">
    <property type="component" value="Unassembled WGS sequence"/>
</dbReference>
<sequence>MAFALATAHNIISSCCGPEGNIFNKLFKKDNNEDQADPAPTPSAATAATATTAPSTANKIIKEFSDKDAKYEDIPWSKLPMSARKAAKAIGFDQATWDNKEWLPVDSKHWDELTPEELAACETLGWSKDSWDTKYDGVYWKDLPDVVKRACEKMGWDQTKWDEDWDVECWDKDWEEFSDDEKRALHVLGYYVHTW</sequence>
<name>A0ABD3QR95_9STRA</name>
<gene>
    <name evidence="1" type="ORF">HJC23_012008</name>
</gene>
<accession>A0ABD3QR95</accession>
<organism evidence="1 2">
    <name type="scientific">Cyclotella cryptica</name>
    <dbReference type="NCBI Taxonomy" id="29204"/>
    <lineage>
        <taxon>Eukaryota</taxon>
        <taxon>Sar</taxon>
        <taxon>Stramenopiles</taxon>
        <taxon>Ochrophyta</taxon>
        <taxon>Bacillariophyta</taxon>
        <taxon>Coscinodiscophyceae</taxon>
        <taxon>Thalassiosirophycidae</taxon>
        <taxon>Stephanodiscales</taxon>
        <taxon>Stephanodiscaceae</taxon>
        <taxon>Cyclotella</taxon>
    </lineage>
</organism>
<evidence type="ECO:0000313" key="1">
    <source>
        <dbReference type="EMBL" id="KAL3802684.1"/>
    </source>
</evidence>
<comment type="caution">
    <text evidence="1">The sequence shown here is derived from an EMBL/GenBank/DDBJ whole genome shotgun (WGS) entry which is preliminary data.</text>
</comment>
<protein>
    <submittedName>
        <fullName evidence="1">Uncharacterized protein</fullName>
    </submittedName>
</protein>
<keyword evidence="2" id="KW-1185">Reference proteome</keyword>
<dbReference type="AlphaFoldDB" id="A0ABD3QR95"/>
<dbReference type="EMBL" id="JABMIG020000018">
    <property type="protein sequence ID" value="KAL3802684.1"/>
    <property type="molecule type" value="Genomic_DNA"/>
</dbReference>
<reference evidence="1 2" key="1">
    <citation type="journal article" date="2020" name="G3 (Bethesda)">
        <title>Improved Reference Genome for Cyclotella cryptica CCMP332, a Model for Cell Wall Morphogenesis, Salinity Adaptation, and Lipid Production in Diatoms (Bacillariophyta).</title>
        <authorList>
            <person name="Roberts W.R."/>
            <person name="Downey K.M."/>
            <person name="Ruck E.C."/>
            <person name="Traller J.C."/>
            <person name="Alverson A.J."/>
        </authorList>
    </citation>
    <scope>NUCLEOTIDE SEQUENCE [LARGE SCALE GENOMIC DNA]</scope>
    <source>
        <strain evidence="1 2">CCMP332</strain>
    </source>
</reference>